<name>A0AAV8QTF9_ENSVE</name>
<dbReference type="Proteomes" id="UP001222027">
    <property type="component" value="Unassembled WGS sequence"/>
</dbReference>
<evidence type="ECO:0000256" key="1">
    <source>
        <dbReference type="SAM" id="MobiDB-lite"/>
    </source>
</evidence>
<gene>
    <name evidence="2" type="ORF">OPV22_022684</name>
</gene>
<dbReference type="EMBL" id="JAQQAF010000006">
    <property type="protein sequence ID" value="KAJ8478957.1"/>
    <property type="molecule type" value="Genomic_DNA"/>
</dbReference>
<feature type="region of interest" description="Disordered" evidence="1">
    <location>
        <begin position="48"/>
        <end position="78"/>
    </location>
</feature>
<protein>
    <submittedName>
        <fullName evidence="2">Uncharacterized protein</fullName>
    </submittedName>
</protein>
<sequence length="78" mass="8757">MAIFRIRHRYTPLLPPSSPPQSATSLLHLQPLPVSSVPCLAEQIEKYSSLDSRGEGEGVGREQKRTERLGDDPKRLDF</sequence>
<proteinExistence type="predicted"/>
<dbReference type="AlphaFoldDB" id="A0AAV8QTF9"/>
<evidence type="ECO:0000313" key="3">
    <source>
        <dbReference type="Proteomes" id="UP001222027"/>
    </source>
</evidence>
<reference evidence="2 3" key="1">
    <citation type="submission" date="2022-12" db="EMBL/GenBank/DDBJ databases">
        <title>Chromosome-scale assembly of the Ensete ventricosum genome.</title>
        <authorList>
            <person name="Dussert Y."/>
            <person name="Stocks J."/>
            <person name="Wendawek A."/>
            <person name="Woldeyes F."/>
            <person name="Nichols R.A."/>
            <person name="Borrell J.S."/>
        </authorList>
    </citation>
    <scope>NUCLEOTIDE SEQUENCE [LARGE SCALE GENOMIC DNA]</scope>
    <source>
        <strain evidence="3">cv. Maze</strain>
        <tissue evidence="2">Seeds</tissue>
    </source>
</reference>
<accession>A0AAV8QTF9</accession>
<evidence type="ECO:0000313" key="2">
    <source>
        <dbReference type="EMBL" id="KAJ8478957.1"/>
    </source>
</evidence>
<organism evidence="2 3">
    <name type="scientific">Ensete ventricosum</name>
    <name type="common">Abyssinian banana</name>
    <name type="synonym">Musa ensete</name>
    <dbReference type="NCBI Taxonomy" id="4639"/>
    <lineage>
        <taxon>Eukaryota</taxon>
        <taxon>Viridiplantae</taxon>
        <taxon>Streptophyta</taxon>
        <taxon>Embryophyta</taxon>
        <taxon>Tracheophyta</taxon>
        <taxon>Spermatophyta</taxon>
        <taxon>Magnoliopsida</taxon>
        <taxon>Liliopsida</taxon>
        <taxon>Zingiberales</taxon>
        <taxon>Musaceae</taxon>
        <taxon>Ensete</taxon>
    </lineage>
</organism>
<comment type="caution">
    <text evidence="2">The sequence shown here is derived from an EMBL/GenBank/DDBJ whole genome shotgun (WGS) entry which is preliminary data.</text>
</comment>
<keyword evidence="3" id="KW-1185">Reference proteome</keyword>
<feature type="compositionally biased region" description="Basic and acidic residues" evidence="1">
    <location>
        <begin position="52"/>
        <end position="78"/>
    </location>
</feature>